<keyword evidence="1" id="KW-0812">Transmembrane</keyword>
<name>A0A5N6N2T8_9ASTR</name>
<gene>
    <name evidence="2" type="ORF">E3N88_24757</name>
</gene>
<accession>A0A5N6N2T8</accession>
<reference evidence="2 3" key="1">
    <citation type="submission" date="2019-05" db="EMBL/GenBank/DDBJ databases">
        <title>Mikania micrantha, genome provides insights into the molecular mechanism of rapid growth.</title>
        <authorList>
            <person name="Liu B."/>
        </authorList>
    </citation>
    <scope>NUCLEOTIDE SEQUENCE [LARGE SCALE GENOMIC DNA]</scope>
    <source>
        <strain evidence="2">NLD-2019</strain>
        <tissue evidence="2">Leaf</tissue>
    </source>
</reference>
<evidence type="ECO:0000256" key="1">
    <source>
        <dbReference type="SAM" id="Phobius"/>
    </source>
</evidence>
<dbReference type="AlphaFoldDB" id="A0A5N6N2T8"/>
<sequence length="289" mass="31774">MREGHHEIQTPKKEHLSVPSNRKAKFINVSSKKLNHQQHKSINLSSVITPITEGDAILNLSEGSNEKISSISVAVDVDQSTLDINKTNIISDQLPEEPIRISPISEAFVFEEDQPSIEIHRSIFQSYIASLNQHISPSFLTSASVEGTPLSSNSPAVSTPLSSITNVEITPSSSTSVLAAYGAAIHGDTTEEAKSVKLELLVKHLRESMFQVLHSSDIEPNHKKLLDALVKMAIEEFCILHEERGSVAEWFSNKVKLLLLSYLLLMLLVSAGFFFLSDAQSSYYGPPPT</sequence>
<evidence type="ECO:0000313" key="3">
    <source>
        <dbReference type="Proteomes" id="UP000326396"/>
    </source>
</evidence>
<protein>
    <submittedName>
        <fullName evidence="2">Uncharacterized protein</fullName>
    </submittedName>
</protein>
<keyword evidence="1" id="KW-0472">Membrane</keyword>
<keyword evidence="1" id="KW-1133">Transmembrane helix</keyword>
<comment type="caution">
    <text evidence="2">The sequence shown here is derived from an EMBL/GenBank/DDBJ whole genome shotgun (WGS) entry which is preliminary data.</text>
</comment>
<evidence type="ECO:0000313" key="2">
    <source>
        <dbReference type="EMBL" id="KAD4384589.1"/>
    </source>
</evidence>
<proteinExistence type="predicted"/>
<feature type="transmembrane region" description="Helical" evidence="1">
    <location>
        <begin position="257"/>
        <end position="276"/>
    </location>
</feature>
<keyword evidence="3" id="KW-1185">Reference proteome</keyword>
<dbReference type="EMBL" id="SZYD01000013">
    <property type="protein sequence ID" value="KAD4384589.1"/>
    <property type="molecule type" value="Genomic_DNA"/>
</dbReference>
<dbReference type="OrthoDB" id="1063472at2759"/>
<dbReference type="Proteomes" id="UP000326396">
    <property type="component" value="Linkage Group LG3"/>
</dbReference>
<organism evidence="2 3">
    <name type="scientific">Mikania micrantha</name>
    <name type="common">bitter vine</name>
    <dbReference type="NCBI Taxonomy" id="192012"/>
    <lineage>
        <taxon>Eukaryota</taxon>
        <taxon>Viridiplantae</taxon>
        <taxon>Streptophyta</taxon>
        <taxon>Embryophyta</taxon>
        <taxon>Tracheophyta</taxon>
        <taxon>Spermatophyta</taxon>
        <taxon>Magnoliopsida</taxon>
        <taxon>eudicotyledons</taxon>
        <taxon>Gunneridae</taxon>
        <taxon>Pentapetalae</taxon>
        <taxon>asterids</taxon>
        <taxon>campanulids</taxon>
        <taxon>Asterales</taxon>
        <taxon>Asteraceae</taxon>
        <taxon>Asteroideae</taxon>
        <taxon>Heliantheae alliance</taxon>
        <taxon>Eupatorieae</taxon>
        <taxon>Mikania</taxon>
    </lineage>
</organism>